<gene>
    <name evidence="10" type="ORF">SAMN04487766_11029</name>
</gene>
<accession>A0A1G9XP72</accession>
<evidence type="ECO:0000313" key="10">
    <source>
        <dbReference type="EMBL" id="SDM98587.1"/>
    </source>
</evidence>
<comment type="function">
    <text evidence="1">The purine nucleoside phosphorylases catalyze the phosphorolytic breakdown of the N-glycosidic bond in the beta-(deoxy)ribonucleoside molecules, with the formation of the corresponding free purine bases and pentose-1-phosphate. Cleaves guanosine, inosine, 2'-deoxyguanosine and 2'-deoxyinosine.</text>
</comment>
<dbReference type="InterPro" id="IPR035994">
    <property type="entry name" value="Nucleoside_phosphorylase_sf"/>
</dbReference>
<dbReference type="GO" id="GO:0004731">
    <property type="term" value="F:purine-nucleoside phosphorylase activity"/>
    <property type="evidence" value="ECO:0007669"/>
    <property type="project" value="UniProtKB-EC"/>
</dbReference>
<dbReference type="EC" id="2.4.2.1" evidence="4"/>
<evidence type="ECO:0000256" key="7">
    <source>
        <dbReference type="ARBA" id="ARBA00031036"/>
    </source>
</evidence>
<dbReference type="SUPFAM" id="SSF53167">
    <property type="entry name" value="Purine and uridine phosphorylases"/>
    <property type="match status" value="1"/>
</dbReference>
<dbReference type="RefSeq" id="WP_092611226.1">
    <property type="nucleotide sequence ID" value="NZ_FNHU01000010.1"/>
</dbReference>
<evidence type="ECO:0000256" key="3">
    <source>
        <dbReference type="ARBA" id="ARBA00006751"/>
    </source>
</evidence>
<organism evidence="10 11">
    <name type="scientific">Actinomyces ruminicola</name>
    <dbReference type="NCBI Taxonomy" id="332524"/>
    <lineage>
        <taxon>Bacteria</taxon>
        <taxon>Bacillati</taxon>
        <taxon>Actinomycetota</taxon>
        <taxon>Actinomycetes</taxon>
        <taxon>Actinomycetales</taxon>
        <taxon>Actinomycetaceae</taxon>
        <taxon>Actinomyces</taxon>
    </lineage>
</organism>
<dbReference type="Pfam" id="PF01048">
    <property type="entry name" value="PNP_UDP_1"/>
    <property type="match status" value="1"/>
</dbReference>
<dbReference type="Gene3D" id="3.40.50.1580">
    <property type="entry name" value="Nucleoside phosphorylase domain"/>
    <property type="match status" value="1"/>
</dbReference>
<evidence type="ECO:0000256" key="8">
    <source>
        <dbReference type="ARBA" id="ARBA00048556"/>
    </source>
</evidence>
<dbReference type="GO" id="GO:0009116">
    <property type="term" value="P:nucleoside metabolic process"/>
    <property type="evidence" value="ECO:0007669"/>
    <property type="project" value="InterPro"/>
</dbReference>
<dbReference type="OrthoDB" id="1523230at2"/>
<evidence type="ECO:0000256" key="6">
    <source>
        <dbReference type="ARBA" id="ARBA00022679"/>
    </source>
</evidence>
<feature type="domain" description="Nucleoside phosphorylase" evidence="9">
    <location>
        <begin position="123"/>
        <end position="291"/>
    </location>
</feature>
<dbReference type="EMBL" id="FNHU01000010">
    <property type="protein sequence ID" value="SDM98587.1"/>
    <property type="molecule type" value="Genomic_DNA"/>
</dbReference>
<comment type="pathway">
    <text evidence="2">Purine metabolism; purine nucleoside salvage.</text>
</comment>
<dbReference type="CDD" id="cd09009">
    <property type="entry name" value="PNP-EcPNPII_like"/>
    <property type="match status" value="1"/>
</dbReference>
<dbReference type="UniPathway" id="UPA00606"/>
<evidence type="ECO:0000256" key="5">
    <source>
        <dbReference type="ARBA" id="ARBA00022676"/>
    </source>
</evidence>
<keyword evidence="5" id="KW-0328">Glycosyltransferase</keyword>
<dbReference type="GO" id="GO:0005737">
    <property type="term" value="C:cytoplasm"/>
    <property type="evidence" value="ECO:0007669"/>
    <property type="project" value="TreeGrafter"/>
</dbReference>
<reference evidence="10 11" key="1">
    <citation type="submission" date="2016-10" db="EMBL/GenBank/DDBJ databases">
        <authorList>
            <person name="de Groot N.N."/>
        </authorList>
    </citation>
    <scope>NUCLEOTIDE SEQUENCE [LARGE SCALE GENOMIC DNA]</scope>
    <source>
        <strain evidence="10 11">KPR-7B</strain>
    </source>
</reference>
<protein>
    <recommendedName>
        <fullName evidence="4">purine-nucleoside phosphorylase</fullName>
        <ecNumber evidence="4">2.4.2.1</ecNumber>
    </recommendedName>
    <alternativeName>
        <fullName evidence="7">Inosine-guanosine phosphorylase</fullName>
    </alternativeName>
</protein>
<dbReference type="PANTHER" id="PTHR11904">
    <property type="entry name" value="METHYLTHIOADENOSINE/PURINE NUCLEOSIDE PHOSPHORYLASE"/>
    <property type="match status" value="1"/>
</dbReference>
<evidence type="ECO:0000259" key="9">
    <source>
        <dbReference type="Pfam" id="PF01048"/>
    </source>
</evidence>
<dbReference type="InterPro" id="IPR000845">
    <property type="entry name" value="Nucleoside_phosphorylase_d"/>
</dbReference>
<comment type="similarity">
    <text evidence="3">Belongs to the PNP/MTAP phosphorylase family.</text>
</comment>
<comment type="catalytic activity">
    <reaction evidence="8">
        <text>a purine 2'-deoxy-D-ribonucleoside + phosphate = a purine nucleobase + 2-deoxy-alpha-D-ribose 1-phosphate</text>
        <dbReference type="Rhea" id="RHEA:36431"/>
        <dbReference type="ChEBI" id="CHEBI:26386"/>
        <dbReference type="ChEBI" id="CHEBI:43474"/>
        <dbReference type="ChEBI" id="CHEBI:57259"/>
        <dbReference type="ChEBI" id="CHEBI:142361"/>
        <dbReference type="EC" id="2.4.2.1"/>
    </reaction>
</comment>
<proteinExistence type="inferred from homology"/>
<dbReference type="Proteomes" id="UP000199671">
    <property type="component" value="Unassembled WGS sequence"/>
</dbReference>
<dbReference type="AlphaFoldDB" id="A0A1G9XP72"/>
<keyword evidence="6" id="KW-0808">Transferase</keyword>
<evidence type="ECO:0000313" key="11">
    <source>
        <dbReference type="Proteomes" id="UP000199671"/>
    </source>
</evidence>
<evidence type="ECO:0000256" key="2">
    <source>
        <dbReference type="ARBA" id="ARBA00005058"/>
    </source>
</evidence>
<dbReference type="InterPro" id="IPR011268">
    <property type="entry name" value="Purine_phosphorylase"/>
</dbReference>
<evidence type="ECO:0000256" key="4">
    <source>
        <dbReference type="ARBA" id="ARBA00011886"/>
    </source>
</evidence>
<sequence>MSPVAPTPQPSPGPDGVPAELLAALTESGGADDPGPALEAAHQIARRTGVARHDLLVVLGSGADAALDDWGAPTASLPLSDLPGIAAPTAPGHVDRLDSYARPLPIAPTGQDGPGHPATTPHTVRVLVAHGRTHLYEGRGPAAVVALVRAAAATGVRAAVLINANGCLRDWEIGDVMTITDHLNLSGASPFNGTVFVDQRELWDPELTAALSARTQRTGVYAMVRGSEYQTPAESRMLAALGADCVGMSTILEAIALHQLGVRAAGMSVVSDLSFAEAPTDPDEVVRLVAGAHRTLAVGVEAVLAAL</sequence>
<evidence type="ECO:0000256" key="1">
    <source>
        <dbReference type="ARBA" id="ARBA00002678"/>
    </source>
</evidence>
<name>A0A1G9XP72_9ACTO</name>
<dbReference type="PANTHER" id="PTHR11904:SF9">
    <property type="entry name" value="PURINE NUCLEOSIDE PHOSPHORYLASE-RELATED"/>
    <property type="match status" value="1"/>
</dbReference>